<dbReference type="NCBIfam" id="NF010532">
    <property type="entry name" value="PRK13922.9-3"/>
    <property type="match status" value="1"/>
</dbReference>
<dbReference type="EMBL" id="QRNB01000073">
    <property type="protein sequence ID" value="RHK08883.1"/>
    <property type="molecule type" value="Genomic_DNA"/>
</dbReference>
<feature type="domain" description="Rod shape-determining protein MreC beta-barrel core" evidence="6">
    <location>
        <begin position="116"/>
        <end position="263"/>
    </location>
</feature>
<dbReference type="InterPro" id="IPR042177">
    <property type="entry name" value="Cell/Rod_1"/>
</dbReference>
<dbReference type="InterPro" id="IPR055342">
    <property type="entry name" value="MreC_beta-barrel_core"/>
</dbReference>
<keyword evidence="5" id="KW-0472">Membrane</keyword>
<evidence type="ECO:0000313" key="8">
    <source>
        <dbReference type="Proteomes" id="UP000286211"/>
    </source>
</evidence>
<keyword evidence="5" id="KW-0812">Transmembrane</keyword>
<comment type="similarity">
    <text evidence="1">Belongs to the MreC family.</text>
</comment>
<comment type="caution">
    <text evidence="7">The sequence shown here is derived from an EMBL/GenBank/DDBJ whole genome shotgun (WGS) entry which is preliminary data.</text>
</comment>
<dbReference type="PANTHER" id="PTHR34138">
    <property type="entry name" value="CELL SHAPE-DETERMINING PROTEIN MREC"/>
    <property type="match status" value="1"/>
</dbReference>
<evidence type="ECO:0000256" key="4">
    <source>
        <dbReference type="ARBA" id="ARBA00032089"/>
    </source>
</evidence>
<gene>
    <name evidence="7" type="ORF">DW079_12015</name>
</gene>
<evidence type="ECO:0000256" key="2">
    <source>
        <dbReference type="ARBA" id="ARBA00013855"/>
    </source>
</evidence>
<proteinExistence type="inferred from homology"/>
<evidence type="ECO:0000256" key="3">
    <source>
        <dbReference type="ARBA" id="ARBA00022960"/>
    </source>
</evidence>
<dbReference type="PANTHER" id="PTHR34138:SF1">
    <property type="entry name" value="CELL SHAPE-DETERMINING PROTEIN MREC"/>
    <property type="match status" value="1"/>
</dbReference>
<dbReference type="Gene3D" id="2.40.10.350">
    <property type="entry name" value="Rod shape-determining protein MreC, domain 2"/>
    <property type="match status" value="1"/>
</dbReference>
<keyword evidence="3" id="KW-0133">Cell shape</keyword>
<evidence type="ECO:0000259" key="6">
    <source>
        <dbReference type="Pfam" id="PF04085"/>
    </source>
</evidence>
<dbReference type="Proteomes" id="UP000286211">
    <property type="component" value="Unassembled WGS sequence"/>
</dbReference>
<evidence type="ECO:0000256" key="1">
    <source>
        <dbReference type="ARBA" id="ARBA00009369"/>
    </source>
</evidence>
<sequence>MRNLLEFLAKYNHWFVFLILEVVSMVLLFQYNSYQGSAWFSSTNAVTGKLYEWDANVETFFSLTKVNQELTQRNAYLEQEVQKLSDSLVNVTKDSSIYHRDQFALLRNYRLIPAKVVANSVDKPGNLMTIDKGSADGIHKDMGVISGTGVVGIVYLVAEHYAIVIPVLNTKSNISCMIQNRGYFGYLRWKGGVSDLAYLEEVPRHAHFKLGDYVVTSGYSAVFPPGVRVGRILHVFNSADGLSYRVQLRLSTDFARLRDVCVIDDAAMKERLEIMRAAQDSIETNGDNNQ</sequence>
<dbReference type="GO" id="GO:0005886">
    <property type="term" value="C:plasma membrane"/>
    <property type="evidence" value="ECO:0007669"/>
    <property type="project" value="TreeGrafter"/>
</dbReference>
<dbReference type="AlphaFoldDB" id="A0A3R6FBL1"/>
<protein>
    <recommendedName>
        <fullName evidence="2">Cell shape-determining protein MreC</fullName>
    </recommendedName>
    <alternativeName>
        <fullName evidence="4">Cell shape protein MreC</fullName>
    </alternativeName>
</protein>
<evidence type="ECO:0000313" key="7">
    <source>
        <dbReference type="EMBL" id="RHK08883.1"/>
    </source>
</evidence>
<dbReference type="GO" id="GO:0008360">
    <property type="term" value="P:regulation of cell shape"/>
    <property type="evidence" value="ECO:0007669"/>
    <property type="project" value="UniProtKB-KW"/>
</dbReference>
<organism evidence="7 8">
    <name type="scientific">Segatella copri</name>
    <dbReference type="NCBI Taxonomy" id="165179"/>
    <lineage>
        <taxon>Bacteria</taxon>
        <taxon>Pseudomonadati</taxon>
        <taxon>Bacteroidota</taxon>
        <taxon>Bacteroidia</taxon>
        <taxon>Bacteroidales</taxon>
        <taxon>Prevotellaceae</taxon>
        <taxon>Segatella</taxon>
    </lineage>
</organism>
<name>A0A3R6FBL1_9BACT</name>
<accession>A0A3R6FBL1</accession>
<dbReference type="InterPro" id="IPR042175">
    <property type="entry name" value="Cell/Rod_MreC_2"/>
</dbReference>
<reference evidence="7 8" key="1">
    <citation type="submission" date="2018-08" db="EMBL/GenBank/DDBJ databases">
        <title>A genome reference for cultivated species of the human gut microbiota.</title>
        <authorList>
            <person name="Zou Y."/>
            <person name="Xue W."/>
            <person name="Luo G."/>
        </authorList>
    </citation>
    <scope>NUCLEOTIDE SEQUENCE [LARGE SCALE GENOMIC DNA]</scope>
    <source>
        <strain evidence="7 8">AF46-2NS</strain>
    </source>
</reference>
<dbReference type="Pfam" id="PF04085">
    <property type="entry name" value="MreC"/>
    <property type="match status" value="1"/>
</dbReference>
<evidence type="ECO:0000256" key="5">
    <source>
        <dbReference type="SAM" id="Phobius"/>
    </source>
</evidence>
<dbReference type="Gene3D" id="2.40.10.340">
    <property type="entry name" value="Rod shape-determining protein MreC, domain 1"/>
    <property type="match status" value="1"/>
</dbReference>
<feature type="transmembrane region" description="Helical" evidence="5">
    <location>
        <begin position="12"/>
        <end position="31"/>
    </location>
</feature>
<dbReference type="InterPro" id="IPR007221">
    <property type="entry name" value="MreC"/>
</dbReference>
<keyword evidence="5" id="KW-1133">Transmembrane helix</keyword>